<dbReference type="PROSITE" id="PS50893">
    <property type="entry name" value="ABC_TRANSPORTER_2"/>
    <property type="match status" value="1"/>
</dbReference>
<dbReference type="SUPFAM" id="SSF52540">
    <property type="entry name" value="P-loop containing nucleoside triphosphate hydrolases"/>
    <property type="match status" value="1"/>
</dbReference>
<dbReference type="NCBIfam" id="TIGR01727">
    <property type="entry name" value="oligo_HPY"/>
    <property type="match status" value="1"/>
</dbReference>
<comment type="similarity">
    <text evidence="1">Belongs to the ABC transporter superfamily.</text>
</comment>
<evidence type="ECO:0000256" key="2">
    <source>
        <dbReference type="ARBA" id="ARBA00022448"/>
    </source>
</evidence>
<dbReference type="InterPro" id="IPR017871">
    <property type="entry name" value="ABC_transporter-like_CS"/>
</dbReference>
<dbReference type="GO" id="GO:0016887">
    <property type="term" value="F:ATP hydrolysis activity"/>
    <property type="evidence" value="ECO:0007669"/>
    <property type="project" value="InterPro"/>
</dbReference>
<dbReference type="PANTHER" id="PTHR43776">
    <property type="entry name" value="TRANSPORT ATP-BINDING PROTEIN"/>
    <property type="match status" value="1"/>
</dbReference>
<dbReference type="InterPro" id="IPR027417">
    <property type="entry name" value="P-loop_NTPase"/>
</dbReference>
<dbReference type="GO" id="GO:0005524">
    <property type="term" value="F:ATP binding"/>
    <property type="evidence" value="ECO:0007669"/>
    <property type="project" value="UniProtKB-KW"/>
</dbReference>
<evidence type="ECO:0000256" key="4">
    <source>
        <dbReference type="ARBA" id="ARBA00022840"/>
    </source>
</evidence>
<proteinExistence type="inferred from homology"/>
<dbReference type="Pfam" id="PF08352">
    <property type="entry name" value="oligo_HPY"/>
    <property type="match status" value="1"/>
</dbReference>
<dbReference type="InterPro" id="IPR003439">
    <property type="entry name" value="ABC_transporter-like_ATP-bd"/>
</dbReference>
<reference evidence="6 7" key="1">
    <citation type="submission" date="2019-11" db="EMBL/GenBank/DDBJ databases">
        <title>Genome sequences of 17 halophilic strains isolated from different environments.</title>
        <authorList>
            <person name="Furrow R.E."/>
        </authorList>
    </citation>
    <scope>NUCLEOTIDE SEQUENCE [LARGE SCALE GENOMIC DNA]</scope>
    <source>
        <strain evidence="6 7">22511_23_Filter</strain>
    </source>
</reference>
<evidence type="ECO:0000256" key="1">
    <source>
        <dbReference type="ARBA" id="ARBA00005417"/>
    </source>
</evidence>
<dbReference type="SMART" id="SM00382">
    <property type="entry name" value="AAA"/>
    <property type="match status" value="1"/>
</dbReference>
<dbReference type="FunFam" id="3.40.50.300:FF:000016">
    <property type="entry name" value="Oligopeptide ABC transporter ATP-binding component"/>
    <property type="match status" value="1"/>
</dbReference>
<evidence type="ECO:0000259" key="5">
    <source>
        <dbReference type="PROSITE" id="PS50893"/>
    </source>
</evidence>
<keyword evidence="4 6" id="KW-0067">ATP-binding</keyword>
<organism evidence="6 7">
    <name type="scientific">Halobacillus litoralis</name>
    <dbReference type="NCBI Taxonomy" id="45668"/>
    <lineage>
        <taxon>Bacteria</taxon>
        <taxon>Bacillati</taxon>
        <taxon>Bacillota</taxon>
        <taxon>Bacilli</taxon>
        <taxon>Bacillales</taxon>
        <taxon>Bacillaceae</taxon>
        <taxon>Halobacillus</taxon>
    </lineage>
</organism>
<dbReference type="EMBL" id="WMET01000001">
    <property type="protein sequence ID" value="MYL18736.1"/>
    <property type="molecule type" value="Genomic_DNA"/>
</dbReference>
<dbReference type="AlphaFoldDB" id="A0A845DMT8"/>
<protein>
    <submittedName>
        <fullName evidence="6">ATP-binding cassette domain-containing protein</fullName>
    </submittedName>
</protein>
<dbReference type="PROSITE" id="PS00211">
    <property type="entry name" value="ABC_TRANSPORTER_1"/>
    <property type="match status" value="1"/>
</dbReference>
<evidence type="ECO:0000313" key="6">
    <source>
        <dbReference type="EMBL" id="MYL18736.1"/>
    </source>
</evidence>
<dbReference type="GO" id="GO:0055085">
    <property type="term" value="P:transmembrane transport"/>
    <property type="evidence" value="ECO:0007669"/>
    <property type="project" value="UniProtKB-ARBA"/>
</dbReference>
<dbReference type="Proteomes" id="UP000460949">
    <property type="component" value="Unassembled WGS sequence"/>
</dbReference>
<dbReference type="OrthoDB" id="9802264at2"/>
<dbReference type="InterPro" id="IPR013563">
    <property type="entry name" value="Oligopep_ABC_C"/>
</dbReference>
<dbReference type="InterPro" id="IPR003593">
    <property type="entry name" value="AAA+_ATPase"/>
</dbReference>
<dbReference type="InterPro" id="IPR050319">
    <property type="entry name" value="ABC_transp_ATP-bind"/>
</dbReference>
<dbReference type="Gene3D" id="3.40.50.300">
    <property type="entry name" value="P-loop containing nucleotide triphosphate hydrolases"/>
    <property type="match status" value="1"/>
</dbReference>
<evidence type="ECO:0000313" key="7">
    <source>
        <dbReference type="Proteomes" id="UP000460949"/>
    </source>
</evidence>
<dbReference type="PANTHER" id="PTHR43776:SF7">
    <property type="entry name" value="D,D-DIPEPTIDE TRANSPORT ATP-BINDING PROTEIN DDPF-RELATED"/>
    <property type="match status" value="1"/>
</dbReference>
<comment type="caution">
    <text evidence="6">The sequence shown here is derived from an EMBL/GenBank/DDBJ whole genome shotgun (WGS) entry which is preliminary data.</text>
</comment>
<dbReference type="CDD" id="cd03257">
    <property type="entry name" value="ABC_NikE_OppD_transporters"/>
    <property type="match status" value="1"/>
</dbReference>
<accession>A0A845DMT8</accession>
<evidence type="ECO:0000256" key="3">
    <source>
        <dbReference type="ARBA" id="ARBA00022741"/>
    </source>
</evidence>
<sequence>MWKSSLPRSLTLFQERRIPLNQNHEEKLLEIQHLKKYFEIKGGGALGKRKQTLKAVDDVSFDIYKGETLGLVGESGCGKSTLGRNILRLQDPTDGQVLYGRKNILEYSKKDMRRLRKDMQIIYQDPFGSLNPRFTIGQIIGEMYEIHGLAKGAEKERKVKELLELVGLDASRYHSYPHEFSGGQRQRVGIARALALEPEFIVADEPVSALDVSVQSQVINLLIQLKREMGLTLLFIAHGLNVVRHISDRVGVMYLGKLVELSDTDSIFNDPAHPYTAALLSTVPEADPEARKERIVLKGEVPSPASPPSGCNFRTRCPLATERCSQEVPAWQETRNGHFTACHYPLEKGQTLKEAVAQRQKPSDNKTNNLIMA</sequence>
<dbReference type="Pfam" id="PF00005">
    <property type="entry name" value="ABC_tran"/>
    <property type="match status" value="1"/>
</dbReference>
<keyword evidence="3" id="KW-0547">Nucleotide-binding</keyword>
<dbReference type="GO" id="GO:0015833">
    <property type="term" value="P:peptide transport"/>
    <property type="evidence" value="ECO:0007669"/>
    <property type="project" value="InterPro"/>
</dbReference>
<name>A0A845DMT8_9BACI</name>
<feature type="domain" description="ABC transporter" evidence="5">
    <location>
        <begin position="29"/>
        <end position="280"/>
    </location>
</feature>
<gene>
    <name evidence="6" type="ORF">GLW04_02475</name>
</gene>
<keyword evidence="2" id="KW-0813">Transport</keyword>